<dbReference type="EMBL" id="DXBR01000083">
    <property type="protein sequence ID" value="HIZ40053.1"/>
    <property type="molecule type" value="Genomic_DNA"/>
</dbReference>
<evidence type="ECO:0000313" key="1">
    <source>
        <dbReference type="EMBL" id="HIZ40053.1"/>
    </source>
</evidence>
<sequence length="292" mass="33052">MKASDKEQFIRDSKENQELLKNKNSCDKYDYLTAVACGAIGGIIDILFVGSASDSILQKWADQQVDECVKKFAKFMGWKPNLSQQDNITSAIGFLERKYKINYDQRHTADVNGQFNMYTKNHHIMSLSHAPDFIGLFFSALNQFTATSSFIAEGKLITIKTDGSFELQGGDFITKLFCGVANWFGHIMSDVAGSSGSRGNGKRGTGIVIPFFELFQICNFGKFRVAKDKQTFSTIAIRAFESGYDLRYGLTMSVPVIITDLLIRFIWSLKHFFYHKCPFKELYLPVKTIVYE</sequence>
<evidence type="ECO:0000313" key="2">
    <source>
        <dbReference type="Proteomes" id="UP000824049"/>
    </source>
</evidence>
<protein>
    <submittedName>
        <fullName evidence="1">Uncharacterized protein</fullName>
    </submittedName>
</protein>
<dbReference type="Proteomes" id="UP000824049">
    <property type="component" value="Unassembled WGS sequence"/>
</dbReference>
<reference evidence="1" key="2">
    <citation type="submission" date="2021-04" db="EMBL/GenBank/DDBJ databases">
        <authorList>
            <person name="Gilroy R."/>
        </authorList>
    </citation>
    <scope>NUCLEOTIDE SEQUENCE</scope>
    <source>
        <strain evidence="1">CHK179-28034</strain>
    </source>
</reference>
<dbReference type="AlphaFoldDB" id="A0A9D2EM58"/>
<proteinExistence type="predicted"/>
<accession>A0A9D2EM58</accession>
<organism evidence="1 2">
    <name type="scientific">Candidatus Anaerobutyricum stercoris</name>
    <dbReference type="NCBI Taxonomy" id="2838457"/>
    <lineage>
        <taxon>Bacteria</taxon>
        <taxon>Bacillati</taxon>
        <taxon>Bacillota</taxon>
        <taxon>Clostridia</taxon>
        <taxon>Lachnospirales</taxon>
        <taxon>Lachnospiraceae</taxon>
        <taxon>Anaerobutyricum</taxon>
    </lineage>
</organism>
<reference evidence="1" key="1">
    <citation type="journal article" date="2021" name="PeerJ">
        <title>Extensive microbial diversity within the chicken gut microbiome revealed by metagenomics and culture.</title>
        <authorList>
            <person name="Gilroy R."/>
            <person name="Ravi A."/>
            <person name="Getino M."/>
            <person name="Pursley I."/>
            <person name="Horton D.L."/>
            <person name="Alikhan N.F."/>
            <person name="Baker D."/>
            <person name="Gharbi K."/>
            <person name="Hall N."/>
            <person name="Watson M."/>
            <person name="Adriaenssens E.M."/>
            <person name="Foster-Nyarko E."/>
            <person name="Jarju S."/>
            <person name="Secka A."/>
            <person name="Antonio M."/>
            <person name="Oren A."/>
            <person name="Chaudhuri R.R."/>
            <person name="La Ragione R."/>
            <person name="Hildebrand F."/>
            <person name="Pallen M.J."/>
        </authorList>
    </citation>
    <scope>NUCLEOTIDE SEQUENCE</scope>
    <source>
        <strain evidence="1">CHK179-28034</strain>
    </source>
</reference>
<gene>
    <name evidence="1" type="ORF">H9968_09065</name>
</gene>
<comment type="caution">
    <text evidence="1">The sequence shown here is derived from an EMBL/GenBank/DDBJ whole genome shotgun (WGS) entry which is preliminary data.</text>
</comment>
<name>A0A9D2EM58_9FIRM</name>